<dbReference type="NCBIfam" id="NF010297">
    <property type="entry name" value="PRK13737.1"/>
    <property type="match status" value="1"/>
</dbReference>
<sequence length="344" mass="37636">MRHVTPSCAALLAVLRRVALLLLLGSCSLATHAQSLNCNGKFANPITDICWSCVFPISLGGTPIITAGQEDTSNPSGLLCTCGPVVGLKIGFWEPVRRVDVTRVPYCFVSLGGVKIDPGVRAPEGEIRQQQDLTKQSRYQVHWYLDPILFWLEVLLDFSCLETGSFDVAYLTEIDPTWNDDELTMLLNPETFLFGNPIAQAACAGDCVLSSAGFGSNALFWCAGCNGSIYPFNGHVQAHISHVQASSLLVQRMTAKLHREGLMWGTSGGDALCGPTIQPVMDKSQYKYQMLYPIPETAKINGRCCQPYGRTTAIWGAGKSYPYKGEDFSYMVFRKKNCCLGVLP</sequence>
<proteinExistence type="predicted"/>
<evidence type="ECO:0000313" key="2">
    <source>
        <dbReference type="EMBL" id="KWD96410.1"/>
    </source>
</evidence>
<dbReference type="Proteomes" id="UP000062998">
    <property type="component" value="Unassembled WGS sequence"/>
</dbReference>
<dbReference type="OrthoDB" id="9788211at2"/>
<protein>
    <submittedName>
        <fullName evidence="2">Conjugal transfer protein</fullName>
    </submittedName>
</protein>
<organism evidence="2 3">
    <name type="scientific">Burkholderia ubonensis</name>
    <dbReference type="NCBI Taxonomy" id="101571"/>
    <lineage>
        <taxon>Bacteria</taxon>
        <taxon>Pseudomonadati</taxon>
        <taxon>Pseudomonadota</taxon>
        <taxon>Betaproteobacteria</taxon>
        <taxon>Burkholderiales</taxon>
        <taxon>Burkholderiaceae</taxon>
        <taxon>Burkholderia</taxon>
        <taxon>Burkholderia cepacia complex</taxon>
    </lineage>
</organism>
<name>A0A107FMV3_9BURK</name>
<gene>
    <name evidence="2" type="ORF">WL73_23495</name>
</gene>
<comment type="caution">
    <text evidence="2">The sequence shown here is derived from an EMBL/GenBank/DDBJ whole genome shotgun (WGS) entry which is preliminary data.</text>
</comment>
<accession>A0A107FMV3</accession>
<dbReference type="Pfam" id="PF06834">
    <property type="entry name" value="TraU"/>
    <property type="match status" value="1"/>
</dbReference>
<reference evidence="2 3" key="1">
    <citation type="submission" date="2015-11" db="EMBL/GenBank/DDBJ databases">
        <title>Expanding the genomic diversity of Burkholderia species for the development of highly accurate diagnostics.</title>
        <authorList>
            <person name="Sahl J."/>
            <person name="Keim P."/>
            <person name="Wagner D."/>
        </authorList>
    </citation>
    <scope>NUCLEOTIDE SEQUENCE [LARGE SCALE GENOMIC DNA]</scope>
    <source>
        <strain evidence="2 3">MSMB2167WGS</strain>
    </source>
</reference>
<dbReference type="RefSeq" id="WP_060326635.1">
    <property type="nucleotide sequence ID" value="NZ_LPIU01000025.1"/>
</dbReference>
<dbReference type="EMBL" id="LPIX01000092">
    <property type="protein sequence ID" value="KWD96410.1"/>
    <property type="molecule type" value="Genomic_DNA"/>
</dbReference>
<feature type="signal peptide" evidence="1">
    <location>
        <begin position="1"/>
        <end position="33"/>
    </location>
</feature>
<keyword evidence="1" id="KW-0732">Signal</keyword>
<dbReference type="InterPro" id="IPR009649">
    <property type="entry name" value="TraU"/>
</dbReference>
<feature type="chain" id="PRO_5007127732" evidence="1">
    <location>
        <begin position="34"/>
        <end position="344"/>
    </location>
</feature>
<dbReference type="AlphaFoldDB" id="A0A107FMV3"/>
<evidence type="ECO:0000256" key="1">
    <source>
        <dbReference type="SAM" id="SignalP"/>
    </source>
</evidence>
<evidence type="ECO:0000313" key="3">
    <source>
        <dbReference type="Proteomes" id="UP000062998"/>
    </source>
</evidence>